<keyword evidence="1" id="KW-0488">Methylation</keyword>
<dbReference type="PANTHER" id="PTHR45868:SF80">
    <property type="entry name" value="F15K9.8-RELATED"/>
    <property type="match status" value="1"/>
</dbReference>
<dbReference type="InterPro" id="IPR006121">
    <property type="entry name" value="HMA_dom"/>
</dbReference>
<keyword evidence="8" id="KW-1185">Reference proteome</keyword>
<keyword evidence="2" id="KW-0479">Metal-binding</keyword>
<feature type="compositionally biased region" description="Basic and acidic residues" evidence="5">
    <location>
        <begin position="94"/>
        <end position="112"/>
    </location>
</feature>
<feature type="domain" description="HMA" evidence="6">
    <location>
        <begin position="20"/>
        <end position="55"/>
    </location>
</feature>
<dbReference type="SUPFAM" id="SSF55008">
    <property type="entry name" value="HMA, heavy metal-associated domain"/>
    <property type="match status" value="1"/>
</dbReference>
<dbReference type="Pfam" id="PF00403">
    <property type="entry name" value="HMA"/>
    <property type="match status" value="1"/>
</dbReference>
<dbReference type="CDD" id="cd00371">
    <property type="entry name" value="HMA"/>
    <property type="match status" value="1"/>
</dbReference>
<feature type="region of interest" description="Disordered" evidence="5">
    <location>
        <begin position="47"/>
        <end position="207"/>
    </location>
</feature>
<feature type="compositionally biased region" description="Low complexity" evidence="5">
    <location>
        <begin position="113"/>
        <end position="127"/>
    </location>
</feature>
<dbReference type="AlphaFoldDB" id="A0A843XIT4"/>
<evidence type="ECO:0000256" key="5">
    <source>
        <dbReference type="SAM" id="MobiDB-lite"/>
    </source>
</evidence>
<evidence type="ECO:0000256" key="3">
    <source>
        <dbReference type="ARBA" id="ARBA00023289"/>
    </source>
</evidence>
<evidence type="ECO:0000313" key="7">
    <source>
        <dbReference type="EMBL" id="MQM19152.1"/>
    </source>
</evidence>
<dbReference type="Proteomes" id="UP000652761">
    <property type="component" value="Unassembled WGS sequence"/>
</dbReference>
<accession>A0A843XIT4</accession>
<dbReference type="Gene3D" id="3.30.70.100">
    <property type="match status" value="1"/>
</dbReference>
<organism evidence="7 8">
    <name type="scientific">Colocasia esculenta</name>
    <name type="common">Wild taro</name>
    <name type="synonym">Arum esculentum</name>
    <dbReference type="NCBI Taxonomy" id="4460"/>
    <lineage>
        <taxon>Eukaryota</taxon>
        <taxon>Viridiplantae</taxon>
        <taxon>Streptophyta</taxon>
        <taxon>Embryophyta</taxon>
        <taxon>Tracheophyta</taxon>
        <taxon>Spermatophyta</taxon>
        <taxon>Magnoliopsida</taxon>
        <taxon>Liliopsida</taxon>
        <taxon>Araceae</taxon>
        <taxon>Aroideae</taxon>
        <taxon>Colocasieae</taxon>
        <taxon>Colocasia</taxon>
    </lineage>
</organism>
<dbReference type="GO" id="GO:0046872">
    <property type="term" value="F:metal ion binding"/>
    <property type="evidence" value="ECO:0007669"/>
    <property type="project" value="UniProtKB-KW"/>
</dbReference>
<dbReference type="EMBL" id="NMUH01008700">
    <property type="protein sequence ID" value="MQM19152.1"/>
    <property type="molecule type" value="Genomic_DNA"/>
</dbReference>
<comment type="similarity">
    <text evidence="4">Belongs to the HIPP family.</text>
</comment>
<evidence type="ECO:0000256" key="4">
    <source>
        <dbReference type="ARBA" id="ARBA00024045"/>
    </source>
</evidence>
<keyword evidence="3" id="KW-0449">Lipoprotein</keyword>
<sequence>MELADMGIEGFGPLPGLQEEGVYTASVDLQQQKVVVTGNVDSETLIKKLHKAGRHAEPWPVKPKKEKENGNKDNSSSNNSKDNGGGKGTNVSAKARDKDPGPREGRETKPAEESFTASAAKAAPNNADELSKAALNDKSPCPKGCGRDCTKSSEGKDSGSSPPPLEKPAAGGGNAEGAKVNGGKQGKKGQKEGGIGSGGELASESAGDTGNVYSHFPSYPQLPLVYAVSYSTAYPSASSGAVYYATAPAVLQQQSVVYAARAQQHCPAYYHYLPAAGVFIPPSDEKESYDVFSDENAHACRVM</sequence>
<feature type="compositionally biased region" description="Low complexity" evidence="5">
    <location>
        <begin position="72"/>
        <end position="82"/>
    </location>
</feature>
<protein>
    <recommendedName>
        <fullName evidence="6">HMA domain-containing protein</fullName>
    </recommendedName>
</protein>
<dbReference type="PANTHER" id="PTHR45868">
    <property type="entry name" value="HEAVY METAL-ASSOCIATED ISOPRENYLATED PLANT PROTEIN 33-RELATED"/>
    <property type="match status" value="1"/>
</dbReference>
<dbReference type="OrthoDB" id="689350at2759"/>
<name>A0A843XIT4_COLES</name>
<proteinExistence type="inferred from homology"/>
<dbReference type="InterPro" id="IPR036163">
    <property type="entry name" value="HMA_dom_sf"/>
</dbReference>
<evidence type="ECO:0000256" key="2">
    <source>
        <dbReference type="ARBA" id="ARBA00022723"/>
    </source>
</evidence>
<reference evidence="7" key="1">
    <citation type="submission" date="2017-07" db="EMBL/GenBank/DDBJ databases">
        <title>Taro Niue Genome Assembly and Annotation.</title>
        <authorList>
            <person name="Atibalentja N."/>
            <person name="Keating K."/>
            <person name="Fields C.J."/>
        </authorList>
    </citation>
    <scope>NUCLEOTIDE SEQUENCE</scope>
    <source>
        <strain evidence="7">Niue_2</strain>
        <tissue evidence="7">Leaf</tissue>
    </source>
</reference>
<evidence type="ECO:0000313" key="8">
    <source>
        <dbReference type="Proteomes" id="UP000652761"/>
    </source>
</evidence>
<gene>
    <name evidence="7" type="ORF">Taro_052153</name>
</gene>
<evidence type="ECO:0000256" key="1">
    <source>
        <dbReference type="ARBA" id="ARBA00022481"/>
    </source>
</evidence>
<feature type="compositionally biased region" description="Basic and acidic residues" evidence="5">
    <location>
        <begin position="145"/>
        <end position="157"/>
    </location>
</feature>
<keyword evidence="3" id="KW-0636">Prenylation</keyword>
<comment type="caution">
    <text evidence="7">The sequence shown here is derived from an EMBL/GenBank/DDBJ whole genome shotgun (WGS) entry which is preliminary data.</text>
</comment>
<evidence type="ECO:0000259" key="6">
    <source>
        <dbReference type="Pfam" id="PF00403"/>
    </source>
</evidence>